<evidence type="ECO:0000313" key="1">
    <source>
        <dbReference type="EMBL" id="KAJ8019368.1"/>
    </source>
</evidence>
<organism evidence="1 2">
    <name type="scientific">Holothuria leucospilota</name>
    <name type="common">Black long sea cucumber</name>
    <name type="synonym">Mertensiothuria leucospilota</name>
    <dbReference type="NCBI Taxonomy" id="206669"/>
    <lineage>
        <taxon>Eukaryota</taxon>
        <taxon>Metazoa</taxon>
        <taxon>Echinodermata</taxon>
        <taxon>Eleutherozoa</taxon>
        <taxon>Echinozoa</taxon>
        <taxon>Holothuroidea</taxon>
        <taxon>Aspidochirotacea</taxon>
        <taxon>Aspidochirotida</taxon>
        <taxon>Holothuriidae</taxon>
        <taxon>Holothuria</taxon>
    </lineage>
</organism>
<dbReference type="Proteomes" id="UP001152320">
    <property type="component" value="Unassembled WGS sequence"/>
</dbReference>
<comment type="caution">
    <text evidence="1">The sequence shown here is derived from an EMBL/GenBank/DDBJ whole genome shotgun (WGS) entry which is preliminary data.</text>
</comment>
<dbReference type="AlphaFoldDB" id="A0A9Q1BBI2"/>
<proteinExistence type="predicted"/>
<name>A0A9Q1BBI2_HOLLE</name>
<dbReference type="EMBL" id="JAIZAY010000028">
    <property type="protein sequence ID" value="KAJ8019368.1"/>
    <property type="molecule type" value="Genomic_DNA"/>
</dbReference>
<gene>
    <name evidence="1" type="ORF">HOLleu_42077</name>
</gene>
<keyword evidence="2" id="KW-1185">Reference proteome</keyword>
<dbReference type="OrthoDB" id="8062896at2759"/>
<evidence type="ECO:0000313" key="2">
    <source>
        <dbReference type="Proteomes" id="UP001152320"/>
    </source>
</evidence>
<reference evidence="1" key="1">
    <citation type="submission" date="2021-10" db="EMBL/GenBank/DDBJ databases">
        <title>Tropical sea cucumber genome reveals ecological adaptation and Cuvierian tubules defense mechanism.</title>
        <authorList>
            <person name="Chen T."/>
        </authorList>
    </citation>
    <scope>NUCLEOTIDE SEQUENCE</scope>
    <source>
        <strain evidence="1">Nanhai2018</strain>
        <tissue evidence="1">Muscle</tissue>
    </source>
</reference>
<accession>A0A9Q1BBI2</accession>
<protein>
    <submittedName>
        <fullName evidence="1">Uncharacterized protein</fullName>
    </submittedName>
</protein>
<sequence length="112" mass="12966">MVFNKGRNNYNFNISMNNKPLLNVHCTKFLGVYIDDKLSWKDHVQYVSVQISRGVGILSKLKFTLPQRALRLIYLSLVLPHLSYCCSIWSGTTKSILNKHFILQKRAVRPIT</sequence>